<proteinExistence type="predicted"/>
<dbReference type="Proteomes" id="UP000077885">
    <property type="component" value="Unassembled WGS sequence"/>
</dbReference>
<name>A0A1A9RZN1_9NEIS</name>
<dbReference type="AlphaFoldDB" id="A0A1A9RZN1"/>
<keyword evidence="2" id="KW-1185">Reference proteome</keyword>
<evidence type="ECO:0000313" key="2">
    <source>
        <dbReference type="Proteomes" id="UP000077885"/>
    </source>
</evidence>
<organism evidence="1 2">
    <name type="scientific">Eikenella longinqua</name>
    <dbReference type="NCBI Taxonomy" id="1795827"/>
    <lineage>
        <taxon>Bacteria</taxon>
        <taxon>Pseudomonadati</taxon>
        <taxon>Pseudomonadota</taxon>
        <taxon>Betaproteobacteria</taxon>
        <taxon>Neisseriales</taxon>
        <taxon>Neisseriaceae</taxon>
        <taxon>Eikenella</taxon>
    </lineage>
</organism>
<accession>A0A1A9RZN1</accession>
<reference evidence="2" key="1">
    <citation type="submission" date="2016-05" db="EMBL/GenBank/DDBJ databases">
        <title>Draft genome of Corynebacterium afermentans subsp. afermentans LCDC 88199T.</title>
        <authorList>
            <person name="Bernier A.-M."/>
            <person name="Bernard K."/>
        </authorList>
    </citation>
    <scope>NUCLEOTIDE SEQUENCE [LARGE SCALE GENOMIC DNA]</scope>
    <source>
        <strain evidence="2">NML02-A-017</strain>
    </source>
</reference>
<comment type="caution">
    <text evidence="1">The sequence shown here is derived from an EMBL/GenBank/DDBJ whole genome shotgun (WGS) entry which is preliminary data.</text>
</comment>
<evidence type="ECO:0000313" key="1">
    <source>
        <dbReference type="EMBL" id="OAM30064.1"/>
    </source>
</evidence>
<sequence>MAGAVFSAEAAGYFHWIFWRDGFSGSLFLQEEGYLKTSAASFCEAKTSTMSFVKTMAEFLRS</sequence>
<protein>
    <submittedName>
        <fullName evidence="1">Uncharacterized protein</fullName>
    </submittedName>
</protein>
<dbReference type="EMBL" id="LXSL01000013">
    <property type="protein sequence ID" value="OAM30064.1"/>
    <property type="molecule type" value="Genomic_DNA"/>
</dbReference>
<gene>
    <name evidence="1" type="ORF">A7P95_03340</name>
</gene>